<dbReference type="Pfam" id="PF01930">
    <property type="entry name" value="Cas_Cas4"/>
    <property type="match status" value="1"/>
</dbReference>
<evidence type="ECO:0000256" key="3">
    <source>
        <dbReference type="ARBA" id="ARBA00022801"/>
    </source>
</evidence>
<organism evidence="11 12">
    <name type="scientific">Caldanaerobacter subterraneus</name>
    <dbReference type="NCBI Taxonomy" id="911092"/>
    <lineage>
        <taxon>Bacteria</taxon>
        <taxon>Bacillati</taxon>
        <taxon>Bacillota</taxon>
        <taxon>Clostridia</taxon>
        <taxon>Thermoanaerobacterales</taxon>
        <taxon>Thermoanaerobacteraceae</taxon>
        <taxon>Caldanaerobacter</taxon>
    </lineage>
</organism>
<keyword evidence="2 9" id="KW-0479">Metal-binding</keyword>
<dbReference type="EMBL" id="SLWU01000015">
    <property type="protein sequence ID" value="TCO63540.1"/>
    <property type="molecule type" value="Genomic_DNA"/>
</dbReference>
<keyword evidence="3 9" id="KW-0378">Hydrolase</keyword>
<comment type="caution">
    <text evidence="11">The sequence shown here is derived from an EMBL/GenBank/DDBJ whole genome shotgun (WGS) entry which is preliminary data.</text>
</comment>
<dbReference type="GO" id="GO:0046872">
    <property type="term" value="F:metal ion binding"/>
    <property type="evidence" value="ECO:0007669"/>
    <property type="project" value="UniProtKB-KW"/>
</dbReference>
<evidence type="ECO:0000313" key="11">
    <source>
        <dbReference type="EMBL" id="TCO63540.1"/>
    </source>
</evidence>
<keyword evidence="6 9" id="KW-0411">Iron-sulfur</keyword>
<protein>
    <recommendedName>
        <fullName evidence="9">CRISPR-associated exonuclease Cas4</fullName>
        <ecNumber evidence="9">3.1.12.1</ecNumber>
    </recommendedName>
</protein>
<evidence type="ECO:0000259" key="10">
    <source>
        <dbReference type="Pfam" id="PF01930"/>
    </source>
</evidence>
<name>A0A4V2S8E7_9THEO</name>
<dbReference type="InterPro" id="IPR013343">
    <property type="entry name" value="CRISPR-assoc_prot_Cas4"/>
</dbReference>
<accession>A0A4V2S8E7</accession>
<evidence type="ECO:0000256" key="8">
    <source>
        <dbReference type="ARBA" id="ARBA00023211"/>
    </source>
</evidence>
<comment type="function">
    <text evidence="9">CRISPR (clustered regularly interspaced short palindromic repeat) is an adaptive immune system that provides protection against mobile genetic elements (viruses, transposable elements and conjugative plasmids). CRISPR clusters contain sequences complementary to antecedent mobile elements and target invading nucleic acids. CRISPR clusters are transcribed and processed into CRISPR RNA (crRNA).</text>
</comment>
<evidence type="ECO:0000256" key="7">
    <source>
        <dbReference type="ARBA" id="ARBA00023118"/>
    </source>
</evidence>
<evidence type="ECO:0000256" key="1">
    <source>
        <dbReference type="ARBA" id="ARBA00022722"/>
    </source>
</evidence>
<keyword evidence="8 9" id="KW-0464">Manganese</keyword>
<comment type="similarity">
    <text evidence="9">Belongs to the CRISPR-associated exonuclease Cas4 family.</text>
</comment>
<dbReference type="EC" id="3.1.12.1" evidence="9"/>
<dbReference type="AlphaFoldDB" id="A0A4V2S8E7"/>
<sequence>MDLLSTLFPLEEELFKVIGSYVQAFFICPRQVWFMSRQVCPDEDNIFLQIGRLIQKQAYSRERKEVHIEHLALDMIKRGEKTLVIAEVKKTSKAIEAARMQLAFYLYELKNMGIEAEGELLFPEERKKEILILTPEWEGKVEKVKQEILELVNQPLPPSPHRGRYCSKCAYAEFCWA</sequence>
<evidence type="ECO:0000256" key="4">
    <source>
        <dbReference type="ARBA" id="ARBA00022839"/>
    </source>
</evidence>
<evidence type="ECO:0000256" key="5">
    <source>
        <dbReference type="ARBA" id="ARBA00023004"/>
    </source>
</evidence>
<dbReference type="InterPro" id="IPR011604">
    <property type="entry name" value="PDDEXK-like_dom_sf"/>
</dbReference>
<evidence type="ECO:0000256" key="9">
    <source>
        <dbReference type="RuleBase" id="RU365022"/>
    </source>
</evidence>
<gene>
    <name evidence="11" type="ORF">EV203_11531</name>
</gene>
<comment type="cofactor">
    <cofactor evidence="9">
        <name>iron-sulfur cluster</name>
        <dbReference type="ChEBI" id="CHEBI:30408"/>
    </cofactor>
</comment>
<keyword evidence="4 9" id="KW-0269">Exonuclease</keyword>
<keyword evidence="1 9" id="KW-0540">Nuclease</keyword>
<dbReference type="PANTHER" id="PTHR37168:SF2">
    <property type="entry name" value="CRISPR-ASSOCIATED EXONUCLEASE CAS4"/>
    <property type="match status" value="1"/>
</dbReference>
<evidence type="ECO:0000313" key="12">
    <source>
        <dbReference type="Proteomes" id="UP000294886"/>
    </source>
</evidence>
<comment type="cofactor">
    <cofactor evidence="9">
        <name>Mg(2+)</name>
        <dbReference type="ChEBI" id="CHEBI:18420"/>
    </cofactor>
    <cofactor evidence="9">
        <name>Mn(2+)</name>
        <dbReference type="ChEBI" id="CHEBI:29035"/>
    </cofactor>
    <text evidence="9">Mg(2+) or Mn(2+) required for ssDNA cleavage activity.</text>
</comment>
<dbReference type="Gene3D" id="3.90.320.10">
    <property type="match status" value="1"/>
</dbReference>
<feature type="domain" description="DUF83" evidence="10">
    <location>
        <begin position="19"/>
        <end position="177"/>
    </location>
</feature>
<dbReference type="PANTHER" id="PTHR37168">
    <property type="entry name" value="CRISPR-ASSOCIATED EXONUCLEASE CAS4"/>
    <property type="match status" value="1"/>
</dbReference>
<dbReference type="RefSeq" id="WP_100525991.1">
    <property type="nucleotide sequence ID" value="NZ_JBFNEK010000037.1"/>
</dbReference>
<evidence type="ECO:0000256" key="2">
    <source>
        <dbReference type="ARBA" id="ARBA00022723"/>
    </source>
</evidence>
<dbReference type="GO" id="GO:0004527">
    <property type="term" value="F:exonuclease activity"/>
    <property type="evidence" value="ECO:0007669"/>
    <property type="project" value="UniProtKB-KW"/>
</dbReference>
<dbReference type="GO" id="GO:0051607">
    <property type="term" value="P:defense response to virus"/>
    <property type="evidence" value="ECO:0007669"/>
    <property type="project" value="UniProtKB-KW"/>
</dbReference>
<keyword evidence="5 9" id="KW-0408">Iron</keyword>
<keyword evidence="7 9" id="KW-0051">Antiviral defense</keyword>
<proteinExistence type="inferred from homology"/>
<dbReference type="NCBIfam" id="TIGR00372">
    <property type="entry name" value="cas4"/>
    <property type="match status" value="1"/>
</dbReference>
<reference evidence="11 12" key="1">
    <citation type="submission" date="2019-03" db="EMBL/GenBank/DDBJ databases">
        <title>Genomic Encyclopedia of Type Strains, Phase IV (KMG-IV): sequencing the most valuable type-strain genomes for metagenomic binning, comparative biology and taxonomic classification.</title>
        <authorList>
            <person name="Goeker M."/>
        </authorList>
    </citation>
    <scope>NUCLEOTIDE SEQUENCE [LARGE SCALE GENOMIC DNA]</scope>
    <source>
        <strain evidence="11 12">DSM 13054</strain>
    </source>
</reference>
<evidence type="ECO:0000256" key="6">
    <source>
        <dbReference type="ARBA" id="ARBA00023014"/>
    </source>
</evidence>
<dbReference type="InterPro" id="IPR022765">
    <property type="entry name" value="Dna2/Cas4_DUF83"/>
</dbReference>
<dbReference type="Proteomes" id="UP000294886">
    <property type="component" value="Unassembled WGS sequence"/>
</dbReference>
<dbReference type="GO" id="GO:0051536">
    <property type="term" value="F:iron-sulfur cluster binding"/>
    <property type="evidence" value="ECO:0007669"/>
    <property type="project" value="UniProtKB-KW"/>
</dbReference>